<sequence length="69" mass="7831">MPTVFIERFLKKQKRLTSEDVSRFACRKWISPSGKVSLTTEIPVILRAAEALAWFTHSGHILVYAPVDS</sequence>
<evidence type="ECO:0000313" key="1">
    <source>
        <dbReference type="EMBL" id="PSN06273.1"/>
    </source>
</evidence>
<dbReference type="AlphaFoldDB" id="A0A2P8VFG9"/>
<name>A0A2P8VFG9_9ENTR</name>
<reference evidence="1 2" key="1">
    <citation type="submission" date="2018-03" db="EMBL/GenBank/DDBJ databases">
        <title>Draft genome sequence of the first documented clinical Siccibacter turicensis isolate in Austria.</title>
        <authorList>
            <person name="Lepuschitz S."/>
            <person name="Pekard-Amenitsch S."/>
            <person name="Haunold R."/>
            <person name="Schill S."/>
            <person name="Mach R."/>
            <person name="Allerberger F."/>
            <person name="Ruppitsch W."/>
            <person name="Forsythe S.J."/>
        </authorList>
    </citation>
    <scope>NUCLEOTIDE SEQUENCE [LARGE SCALE GENOMIC DNA]</scope>
    <source>
        <strain evidence="1 2">6100069499-17</strain>
    </source>
</reference>
<proteinExistence type="predicted"/>
<gene>
    <name evidence="1" type="ORF">C7G83_17195</name>
</gene>
<accession>A0A2P8VFG9</accession>
<organism evidence="1 2">
    <name type="scientific">Siccibacter turicensis</name>
    <dbReference type="NCBI Taxonomy" id="357233"/>
    <lineage>
        <taxon>Bacteria</taxon>
        <taxon>Pseudomonadati</taxon>
        <taxon>Pseudomonadota</taxon>
        <taxon>Gammaproteobacteria</taxon>
        <taxon>Enterobacterales</taxon>
        <taxon>Enterobacteriaceae</taxon>
        <taxon>Siccibacter</taxon>
    </lineage>
</organism>
<dbReference type="EMBL" id="PYEP01000008">
    <property type="protein sequence ID" value="PSN06273.1"/>
    <property type="molecule type" value="Genomic_DNA"/>
</dbReference>
<evidence type="ECO:0000313" key="2">
    <source>
        <dbReference type="Proteomes" id="UP000240212"/>
    </source>
</evidence>
<keyword evidence="2" id="KW-1185">Reference proteome</keyword>
<comment type="caution">
    <text evidence="1">The sequence shown here is derived from an EMBL/GenBank/DDBJ whole genome shotgun (WGS) entry which is preliminary data.</text>
</comment>
<protein>
    <submittedName>
        <fullName evidence="1">Uncharacterized protein</fullName>
    </submittedName>
</protein>
<dbReference type="Proteomes" id="UP000240212">
    <property type="component" value="Unassembled WGS sequence"/>
</dbReference>